<feature type="repeat" description="WD" evidence="3">
    <location>
        <begin position="718"/>
        <end position="759"/>
    </location>
</feature>
<dbReference type="PROSITE" id="PS00678">
    <property type="entry name" value="WD_REPEATS_1"/>
    <property type="match status" value="3"/>
</dbReference>
<dbReference type="Proteomes" id="UP000217199">
    <property type="component" value="Unassembled WGS sequence"/>
</dbReference>
<dbReference type="SMART" id="SM00320">
    <property type="entry name" value="WD40"/>
    <property type="match status" value="11"/>
</dbReference>
<feature type="repeat" description="WD" evidence="3">
    <location>
        <begin position="813"/>
        <end position="847"/>
    </location>
</feature>
<name>A0A286UIM3_9AGAM</name>
<dbReference type="STRING" id="2282107.A0A286UIM3"/>
<dbReference type="InterPro" id="IPR015943">
    <property type="entry name" value="WD40/YVTN_repeat-like_dom_sf"/>
</dbReference>
<evidence type="ECO:0000256" key="1">
    <source>
        <dbReference type="ARBA" id="ARBA00022574"/>
    </source>
</evidence>
<dbReference type="Gene3D" id="2.130.10.10">
    <property type="entry name" value="YVTN repeat-like/Quinoprotein amine dehydrogenase"/>
    <property type="match status" value="5"/>
</dbReference>
<dbReference type="InterPro" id="IPR007111">
    <property type="entry name" value="NACHT_NTPase"/>
</dbReference>
<dbReference type="InterPro" id="IPR001680">
    <property type="entry name" value="WD40_rpt"/>
</dbReference>
<feature type="repeat" description="WD" evidence="3">
    <location>
        <begin position="930"/>
        <end position="971"/>
    </location>
</feature>
<feature type="repeat" description="WD" evidence="3">
    <location>
        <begin position="973"/>
        <end position="1009"/>
    </location>
</feature>
<dbReference type="PRINTS" id="PR00320">
    <property type="entry name" value="GPROTEINBRPT"/>
</dbReference>
<feature type="repeat" description="WD" evidence="3">
    <location>
        <begin position="684"/>
        <end position="716"/>
    </location>
</feature>
<reference evidence="5 6" key="1">
    <citation type="journal article" date="2017" name="Mol. Ecol.">
        <title>Comparative and population genomic landscape of Phellinus noxius: A hypervariable fungus causing root rot in trees.</title>
        <authorList>
            <person name="Chung C.L."/>
            <person name="Lee T.J."/>
            <person name="Akiba M."/>
            <person name="Lee H.H."/>
            <person name="Kuo T.H."/>
            <person name="Liu D."/>
            <person name="Ke H.M."/>
            <person name="Yokoi T."/>
            <person name="Roa M.B."/>
            <person name="Lu M.J."/>
            <person name="Chang Y.Y."/>
            <person name="Ann P.J."/>
            <person name="Tsai J.N."/>
            <person name="Chen C.Y."/>
            <person name="Tzean S.S."/>
            <person name="Ota Y."/>
            <person name="Hattori T."/>
            <person name="Sahashi N."/>
            <person name="Liou R.F."/>
            <person name="Kikuchi T."/>
            <person name="Tsai I.J."/>
        </authorList>
    </citation>
    <scope>NUCLEOTIDE SEQUENCE [LARGE SCALE GENOMIC DNA]</scope>
    <source>
        <strain evidence="5 6">FFPRI411160</strain>
    </source>
</reference>
<dbReference type="InterPro" id="IPR056884">
    <property type="entry name" value="NPHP3-like_N"/>
</dbReference>
<proteinExistence type="predicted"/>
<sequence>MSFNQSGPDSSIRVGNSFAFGCNQSNTTTNITNATIIQNLDGASGVGVDEQRIQKLRDKLKPMTVPEQEANRPKCLQNTRVDLLKQIRSWASVIDKPNIFLLTGAAGTGKSTVARTIAEEFEMEGKLGCYIFFQRGKAGLQSSITSTVIRTIAYNLARTNSVIAECILAVVTGDVESIFASTEIMFKRLLHEPLLLATEKGLCDPILFVLDALDECGPREVQKKLATLIRDKISKLPSVSRFLVTSRPEEGINPLSRVFVPPFCNRGILDHTSASSKEDVIKFVHHEMRELKEDGAWHIPKDWPWDENMRVLGEAADGVFIWASTAIKYISRKKSEQFQTLKALVENSGTVNKGLSSLYATVLESSLDWDDIQKERFLRIFSFILFSKRLLTNGEIDDILDLDEGTTRDILSCLQSLVTFEGGKPIRIHHASLYDYLISADSENRNWHIDEERGKTEIALCCFDLMFKRLRFNICNLGTSFAMNDDVLHLQDSVHENIPPSLQYVCLNWALHLQDIPYSEGLSGYLYYFAYETLLYWVEVLSLIGNLYTCLGPSLEIAIKWINDKNPNLSSFLEDARKQLIKLNEPLSQSTPHIYMTFLPLMKEESIVAYHYAARFSGLTRVEHIGDKPKEACIKQIDVGSAVYSVSYSPDGKYIVSGSKENVCIWDAVNGGLIFGPFGGESYSVTFSNDGKYVASGNDDGTIGIWNAATGESIHGALVGHTGLVYSVAFSPDSKYIISGSFDDTVQIWDVEKGMAIGEPLQGYSDSGHSILDSVLFSPSGIYFASSSCNEIIIRDIGSRGMKYPPLISQSVVCSLAFSHNSSKIVSGTRRGTLNVWDVSEGIILSEFSGFGVSSVFSVTYSLDDKYILSGFTDGVLRMFDAEDSEISPRLFRGHTSFVKSVSYTPDGRRFISGSYDQTIRIWDVEGGQLMKHFGLMMTATVSIDGKYLVSGWEDGTVAVWSVETGEILNGPFEGHSDMVLSLSFSPDPEEYRFASGSADMTIRIWKLNGESITCRGHTDWVRSVCFSPNGKHVASSSVDKTIRVWDSRSGLLPINPLQGHTQGVTSVCYLYDGTRIVSGSYDQTASSPPSLALTTAFLLSPGALEELSESGMQKV</sequence>
<dbReference type="InterPro" id="IPR011041">
    <property type="entry name" value="Quinoprot_gluc/sorb_DH_b-prop"/>
</dbReference>
<evidence type="ECO:0000256" key="2">
    <source>
        <dbReference type="ARBA" id="ARBA00022737"/>
    </source>
</evidence>
<dbReference type="SUPFAM" id="SSF50952">
    <property type="entry name" value="Soluble quinoprotein glucose dehydrogenase"/>
    <property type="match status" value="1"/>
</dbReference>
<comment type="caution">
    <text evidence="5">The sequence shown here is derived from an EMBL/GenBank/DDBJ whole genome shotgun (WGS) entry which is preliminary data.</text>
</comment>
<dbReference type="SUPFAM" id="SSF50978">
    <property type="entry name" value="WD40 repeat-like"/>
    <property type="match status" value="1"/>
</dbReference>
<evidence type="ECO:0000259" key="4">
    <source>
        <dbReference type="PROSITE" id="PS50837"/>
    </source>
</evidence>
<feature type="repeat" description="WD" evidence="3">
    <location>
        <begin position="892"/>
        <end position="933"/>
    </location>
</feature>
<dbReference type="Pfam" id="PF00400">
    <property type="entry name" value="WD40"/>
    <property type="match status" value="9"/>
</dbReference>
<dbReference type="PANTHER" id="PTHR19879:SF9">
    <property type="entry name" value="TRANSCRIPTION INITIATION FACTOR TFIID SUBUNIT 5"/>
    <property type="match status" value="1"/>
</dbReference>
<dbReference type="Gene3D" id="3.40.50.300">
    <property type="entry name" value="P-loop containing nucleotide triphosphate hydrolases"/>
    <property type="match status" value="1"/>
</dbReference>
<evidence type="ECO:0000313" key="5">
    <source>
        <dbReference type="EMBL" id="PAV19324.1"/>
    </source>
</evidence>
<dbReference type="InterPro" id="IPR036322">
    <property type="entry name" value="WD40_repeat_dom_sf"/>
</dbReference>
<dbReference type="InterPro" id="IPR019775">
    <property type="entry name" value="WD40_repeat_CS"/>
</dbReference>
<dbReference type="InterPro" id="IPR020472">
    <property type="entry name" value="WD40_PAC1"/>
</dbReference>
<dbReference type="PROSITE" id="PS50082">
    <property type="entry name" value="WD_REPEATS_2"/>
    <property type="match status" value="7"/>
</dbReference>
<dbReference type="PANTHER" id="PTHR19879">
    <property type="entry name" value="TRANSCRIPTION INITIATION FACTOR TFIID"/>
    <property type="match status" value="1"/>
</dbReference>
<evidence type="ECO:0000256" key="3">
    <source>
        <dbReference type="PROSITE-ProRule" id="PRU00221"/>
    </source>
</evidence>
<dbReference type="PROSITE" id="PS50294">
    <property type="entry name" value="WD_REPEATS_REGION"/>
    <property type="match status" value="6"/>
</dbReference>
<dbReference type="SUPFAM" id="SSF52540">
    <property type="entry name" value="P-loop containing nucleoside triphosphate hydrolases"/>
    <property type="match status" value="1"/>
</dbReference>
<dbReference type="InterPro" id="IPR027417">
    <property type="entry name" value="P-loop_NTPase"/>
</dbReference>
<dbReference type="PROSITE" id="PS50837">
    <property type="entry name" value="NACHT"/>
    <property type="match status" value="1"/>
</dbReference>
<feature type="repeat" description="WD" evidence="3">
    <location>
        <begin position="1015"/>
        <end position="1051"/>
    </location>
</feature>
<evidence type="ECO:0000313" key="6">
    <source>
        <dbReference type="Proteomes" id="UP000217199"/>
    </source>
</evidence>
<dbReference type="OrthoDB" id="163438at2759"/>
<dbReference type="Pfam" id="PF24883">
    <property type="entry name" value="NPHP3_N"/>
    <property type="match status" value="1"/>
</dbReference>
<keyword evidence="5" id="KW-0675">Receptor</keyword>
<keyword evidence="1 3" id="KW-0853">WD repeat</keyword>
<dbReference type="CDD" id="cd00200">
    <property type="entry name" value="WD40"/>
    <property type="match status" value="2"/>
</dbReference>
<protein>
    <submittedName>
        <fullName evidence="5">Nucleotide-binding-oligomerization-domain like receptor</fullName>
    </submittedName>
</protein>
<keyword evidence="2" id="KW-0677">Repeat</keyword>
<accession>A0A286UIM3</accession>
<keyword evidence="6" id="KW-1185">Reference proteome</keyword>
<dbReference type="AlphaFoldDB" id="A0A286UIM3"/>
<organism evidence="5 6">
    <name type="scientific">Pyrrhoderma noxium</name>
    <dbReference type="NCBI Taxonomy" id="2282107"/>
    <lineage>
        <taxon>Eukaryota</taxon>
        <taxon>Fungi</taxon>
        <taxon>Dikarya</taxon>
        <taxon>Basidiomycota</taxon>
        <taxon>Agaricomycotina</taxon>
        <taxon>Agaricomycetes</taxon>
        <taxon>Hymenochaetales</taxon>
        <taxon>Hymenochaetaceae</taxon>
        <taxon>Pyrrhoderma</taxon>
    </lineage>
</organism>
<gene>
    <name evidence="5" type="ORF">PNOK_0425800</name>
</gene>
<feature type="domain" description="NACHT" evidence="4">
    <location>
        <begin position="98"/>
        <end position="248"/>
    </location>
</feature>
<dbReference type="InParanoid" id="A0A286UIM3"/>
<dbReference type="EMBL" id="NBII01000004">
    <property type="protein sequence ID" value="PAV19324.1"/>
    <property type="molecule type" value="Genomic_DNA"/>
</dbReference>